<dbReference type="EMBL" id="RSCD01000002">
    <property type="protein sequence ID" value="RSH94534.1"/>
    <property type="molecule type" value="Genomic_DNA"/>
</dbReference>
<reference evidence="2 3" key="1">
    <citation type="submission" date="2018-11" db="EMBL/GenBank/DDBJ databases">
        <title>Genome sequence of Saitozyma podzolica DSM 27192.</title>
        <authorList>
            <person name="Aliyu H."/>
            <person name="Gorte O."/>
            <person name="Ochsenreither K."/>
        </authorList>
    </citation>
    <scope>NUCLEOTIDE SEQUENCE [LARGE SCALE GENOMIC DNA]</scope>
    <source>
        <strain evidence="2 3">DSM 27192</strain>
    </source>
</reference>
<gene>
    <name evidence="2" type="ORF">EHS25_004338</name>
</gene>
<feature type="region of interest" description="Disordered" evidence="1">
    <location>
        <begin position="1"/>
        <end position="46"/>
    </location>
</feature>
<feature type="region of interest" description="Disordered" evidence="1">
    <location>
        <begin position="411"/>
        <end position="439"/>
    </location>
</feature>
<name>A0A427YTR3_9TREE</name>
<evidence type="ECO:0000313" key="3">
    <source>
        <dbReference type="Proteomes" id="UP000279259"/>
    </source>
</evidence>
<keyword evidence="3" id="KW-1185">Reference proteome</keyword>
<organism evidence="2 3">
    <name type="scientific">Saitozyma podzolica</name>
    <dbReference type="NCBI Taxonomy" id="1890683"/>
    <lineage>
        <taxon>Eukaryota</taxon>
        <taxon>Fungi</taxon>
        <taxon>Dikarya</taxon>
        <taxon>Basidiomycota</taxon>
        <taxon>Agaricomycotina</taxon>
        <taxon>Tremellomycetes</taxon>
        <taxon>Tremellales</taxon>
        <taxon>Trimorphomycetaceae</taxon>
        <taxon>Saitozyma</taxon>
    </lineage>
</organism>
<proteinExistence type="predicted"/>
<protein>
    <submittedName>
        <fullName evidence="2">Uncharacterized protein</fullName>
    </submittedName>
</protein>
<dbReference type="AlphaFoldDB" id="A0A427YTR3"/>
<accession>A0A427YTR3</accession>
<dbReference type="OrthoDB" id="5593376at2759"/>
<feature type="compositionally biased region" description="Basic and acidic residues" evidence="1">
    <location>
        <begin position="609"/>
        <end position="619"/>
    </location>
</feature>
<evidence type="ECO:0000313" key="2">
    <source>
        <dbReference type="EMBL" id="RSH94534.1"/>
    </source>
</evidence>
<evidence type="ECO:0000256" key="1">
    <source>
        <dbReference type="SAM" id="MobiDB-lite"/>
    </source>
</evidence>
<feature type="region of interest" description="Disordered" evidence="1">
    <location>
        <begin position="563"/>
        <end position="582"/>
    </location>
</feature>
<comment type="caution">
    <text evidence="2">The sequence shown here is derived from an EMBL/GenBank/DDBJ whole genome shotgun (WGS) entry which is preliminary data.</text>
</comment>
<feature type="compositionally biased region" description="Polar residues" evidence="1">
    <location>
        <begin position="336"/>
        <end position="348"/>
    </location>
</feature>
<feature type="region of interest" description="Disordered" evidence="1">
    <location>
        <begin position="597"/>
        <end position="683"/>
    </location>
</feature>
<feature type="region of interest" description="Disordered" evidence="1">
    <location>
        <begin position="329"/>
        <end position="348"/>
    </location>
</feature>
<dbReference type="STRING" id="1890683.A0A427YTR3"/>
<dbReference type="Proteomes" id="UP000279259">
    <property type="component" value="Unassembled WGS sequence"/>
</dbReference>
<feature type="compositionally biased region" description="Polar residues" evidence="1">
    <location>
        <begin position="418"/>
        <end position="436"/>
    </location>
</feature>
<feature type="compositionally biased region" description="Acidic residues" evidence="1">
    <location>
        <begin position="656"/>
        <end position="666"/>
    </location>
</feature>
<feature type="compositionally biased region" description="Polar residues" evidence="1">
    <location>
        <begin position="639"/>
        <end position="654"/>
    </location>
</feature>
<feature type="compositionally biased region" description="Polar residues" evidence="1">
    <location>
        <begin position="110"/>
        <end position="124"/>
    </location>
</feature>
<feature type="region of interest" description="Disordered" evidence="1">
    <location>
        <begin position="63"/>
        <end position="124"/>
    </location>
</feature>
<sequence length="972" mass="102756">MLSSTTLATLSSTPPFPSSTLATGSGVFPSPTTPATNQSAPAFVIGGYTDSGGGAFGLKSGDVWLTGPSYSTPPSPSTIDSTSDSQTGGECFPPSSESAGENEDSFGRARSSSQPSSFRRTGLSLNISSLPGPFQNVSLQSPGSLASSGAPFTESFSLSNPQDFPQDSFEFGQASLPSEDAGLATQQFGYRLPASQPSSPVRTIFPPGQAPFNPQGGRQRGATFSGGSFTYQDQFGGPLFSAVSQPNGPASAIPAHFAFTSISNSPINSPALGSPLVQAAPSGVTPEQQAYFDAVGANAGLGVGEVLMEDVSTPTQGVPVVQSFAQAQAATAPPSRRSSFGQPGQPVQGNLTPDMSLEMVDKLTLLDQIVNSAQEARTALLRGQEVQVSTNLSQINHQLEIASELGVGPVPTPRDVTPASQSVSPVSYHASTSPANATGPGAPQLQMTAVAAQPPVQPMQPTIQPMQGLLPSLPVAPGAAGATTINPTLTIPTVPGAPVFPDAVAQLGQAPVPPPLVHSHSFPNGHQLPSQLHGITAPTTPMVPSPSFTASLGIQHAPHISSPLASMPVSRPTSPPRPYSIPEQPWAEALANADIPMTRGGSDVTANRRVSDGAVRPDGRPVVGRGRSASITKKAGIPTMTSSLPPSAWQSRQTSPEDDDDDESEDEGPRRTKRRRSSVGNDALDLSSTNAVISDDMRRQLDQIFEDFLNRVCSDLEICDSKGEKLHQVLMPKKMQRLDESTDFRPFKFRIQAFTNAFHEELQARGITEETMSSKKVKTYLWRQDLISRFNSDGKKAKSKGNHIWNVDAKKLPGGGWVFRPFKRRIIGQPNAYVLVGQRYEWEPRIWDPQAASDTIKPTFKSPPGTLPPWLRWEDGSRLVGIPDQPTGPIPIIAIGEFADGSGSKQTLDTTFNIQAVIPMTDPNMYAQTGFVPWTGDYPAEQGIHPNLLGQPMLAYPGAGIAAYPTTTYHGV</sequence>
<feature type="compositionally biased region" description="Low complexity" evidence="1">
    <location>
        <begin position="1"/>
        <end position="23"/>
    </location>
</feature>